<protein>
    <submittedName>
        <fullName evidence="3">Disease resistance protein</fullName>
    </submittedName>
</protein>
<comment type="caution">
    <text evidence="3">The sequence shown here is derived from an EMBL/GenBank/DDBJ whole genome shotgun (WGS) entry which is preliminary data.</text>
</comment>
<dbReference type="OrthoDB" id="1165739at2759"/>
<proteinExistence type="predicted"/>
<keyword evidence="4" id="KW-1185">Reference proteome</keyword>
<dbReference type="PANTHER" id="PTHR33463">
    <property type="entry name" value="NB-ARC DOMAIN-CONTAINING PROTEIN-RELATED"/>
    <property type="match status" value="1"/>
</dbReference>
<dbReference type="InterPro" id="IPR050905">
    <property type="entry name" value="Plant_NBS-LRR"/>
</dbReference>
<organism evidence="3 4">
    <name type="scientific">Prunus yedoensis var. nudiflora</name>
    <dbReference type="NCBI Taxonomy" id="2094558"/>
    <lineage>
        <taxon>Eukaryota</taxon>
        <taxon>Viridiplantae</taxon>
        <taxon>Streptophyta</taxon>
        <taxon>Embryophyta</taxon>
        <taxon>Tracheophyta</taxon>
        <taxon>Spermatophyta</taxon>
        <taxon>Magnoliopsida</taxon>
        <taxon>eudicotyledons</taxon>
        <taxon>Gunneridae</taxon>
        <taxon>Pentapetalae</taxon>
        <taxon>rosids</taxon>
        <taxon>fabids</taxon>
        <taxon>Rosales</taxon>
        <taxon>Rosaceae</taxon>
        <taxon>Amygdaloideae</taxon>
        <taxon>Amygdaleae</taxon>
        <taxon>Prunus</taxon>
    </lineage>
</organism>
<accession>A0A314YJH5</accession>
<keyword evidence="1" id="KW-0611">Plant defense</keyword>
<sequence length="169" mass="19232">MDRLTAIVSGIAGNIVEYTIEPVGGQMSYLVHHKSNLQNLESQVDNLGAARERVQHTVIEVKRKGKTVDIDVEKWLTRVDQITGEANKFLKDESQAKTQCLHGLCPTLIRRYQLSKKSRKLVQVVLQLHANTEFPRFSYNAPHKRCGAYPQKRIKDFNCEENRGGTKKS</sequence>
<evidence type="ECO:0000256" key="1">
    <source>
        <dbReference type="ARBA" id="ARBA00022821"/>
    </source>
</evidence>
<gene>
    <name evidence="3" type="ORF">Pyn_11333</name>
</gene>
<feature type="coiled-coil region" evidence="2">
    <location>
        <begin position="30"/>
        <end position="57"/>
    </location>
</feature>
<dbReference type="Proteomes" id="UP000250321">
    <property type="component" value="Unassembled WGS sequence"/>
</dbReference>
<evidence type="ECO:0000313" key="3">
    <source>
        <dbReference type="EMBL" id="PQQ08755.1"/>
    </source>
</evidence>
<evidence type="ECO:0000313" key="4">
    <source>
        <dbReference type="Proteomes" id="UP000250321"/>
    </source>
</evidence>
<name>A0A314YJH5_PRUYE</name>
<dbReference type="PANTHER" id="PTHR33463:SF198">
    <property type="entry name" value="RPP4C3"/>
    <property type="match status" value="1"/>
</dbReference>
<dbReference type="STRING" id="2094558.A0A314YJH5"/>
<reference evidence="3 4" key="1">
    <citation type="submission" date="2018-02" db="EMBL/GenBank/DDBJ databases">
        <title>Draft genome of wild Prunus yedoensis var. nudiflora.</title>
        <authorList>
            <person name="Baek S."/>
            <person name="Kim J.-H."/>
            <person name="Choi K."/>
            <person name="Kim G.-B."/>
            <person name="Cho A."/>
            <person name="Jang H."/>
            <person name="Shin C.-H."/>
            <person name="Yu H.-J."/>
            <person name="Mun J.-H."/>
        </authorList>
    </citation>
    <scope>NUCLEOTIDE SEQUENCE [LARGE SCALE GENOMIC DNA]</scope>
    <source>
        <strain evidence="4">cv. Jeju island</strain>
        <tissue evidence="3">Leaf</tissue>
    </source>
</reference>
<dbReference type="EMBL" id="PJQY01000669">
    <property type="protein sequence ID" value="PQQ08755.1"/>
    <property type="molecule type" value="Genomic_DNA"/>
</dbReference>
<dbReference type="AlphaFoldDB" id="A0A314YJH5"/>
<evidence type="ECO:0000256" key="2">
    <source>
        <dbReference type="SAM" id="Coils"/>
    </source>
</evidence>
<keyword evidence="2" id="KW-0175">Coiled coil</keyword>